<dbReference type="EMBL" id="CP050063">
    <property type="protein sequence ID" value="QIP15918.1"/>
    <property type="molecule type" value="Genomic_DNA"/>
</dbReference>
<sequence length="302" mass="33155">MTLQELVANGLGVNLRDLALDHELVGDLQSRLIKLGCLDPPIDGDFGPVSALVLRTYAKQVGILLEETINVDLAQSLLQHSQDTFIPLTLGADFASRIVKYMQLRNFWFARLPKFLTIVYVEGADESGEPNADVFNKFNDRRVVLAIENGKPKILLNVLATTEPGKFFTDHPENPEGAARIAFDQYKSWRVGIHKAGTPTAHEALVQVANVAVFRDLNQDGKRTGDKIDVGSAFGINQHSGHNASPDNIGKASAGCLVGRATDEHKQFMKLIKTDPRFKEASNGYRYMSTVIAGDDLKNKIG</sequence>
<accession>A0A6G9AU47</accession>
<evidence type="ECO:0000313" key="2">
    <source>
        <dbReference type="Proteomes" id="UP000501802"/>
    </source>
</evidence>
<name>A0A6G9AU47_9BACT</name>
<gene>
    <name evidence="1" type="ORF">G8759_26440</name>
</gene>
<organism evidence="1 2">
    <name type="scientific">Spirosoma aureum</name>
    <dbReference type="NCBI Taxonomy" id="2692134"/>
    <lineage>
        <taxon>Bacteria</taxon>
        <taxon>Pseudomonadati</taxon>
        <taxon>Bacteroidota</taxon>
        <taxon>Cytophagia</taxon>
        <taxon>Cytophagales</taxon>
        <taxon>Cytophagaceae</taxon>
        <taxon>Spirosoma</taxon>
    </lineage>
</organism>
<keyword evidence="2" id="KW-1185">Reference proteome</keyword>
<proteinExistence type="predicted"/>
<reference evidence="1 2" key="1">
    <citation type="submission" date="2020-03" db="EMBL/GenBank/DDBJ databases">
        <authorList>
            <person name="Kim M.K."/>
        </authorList>
    </citation>
    <scope>NUCLEOTIDE SEQUENCE [LARGE SCALE GENOMIC DNA]</scope>
    <source>
        <strain evidence="1 2">BT328</strain>
    </source>
</reference>
<dbReference type="RefSeq" id="WP_167215117.1">
    <property type="nucleotide sequence ID" value="NZ_CP050063.1"/>
</dbReference>
<dbReference type="KEGG" id="spib:G8759_26440"/>
<dbReference type="Proteomes" id="UP000501802">
    <property type="component" value="Chromosome"/>
</dbReference>
<protein>
    <submittedName>
        <fullName evidence="1">Peptidoglycan-binding protein</fullName>
    </submittedName>
</protein>
<evidence type="ECO:0000313" key="1">
    <source>
        <dbReference type="EMBL" id="QIP15918.1"/>
    </source>
</evidence>
<dbReference type="AlphaFoldDB" id="A0A6G9AU47"/>